<proteinExistence type="predicted"/>
<dbReference type="GO" id="GO:0016787">
    <property type="term" value="F:hydrolase activity"/>
    <property type="evidence" value="ECO:0007669"/>
    <property type="project" value="UniProtKB-KW"/>
</dbReference>
<dbReference type="EMBL" id="KZ613549">
    <property type="protein sequence ID" value="PMD12491.1"/>
    <property type="molecule type" value="Genomic_DNA"/>
</dbReference>
<sequence length="319" mass="35305">MDSTGCKFAPEWLELEKHLGFRPGLKGSLEEILEAGKNQLHHKPPVNSPDAPVHFYDEKISPEVTVRVYNPKQKADQSLPIGVFGHGGGFCGGDLNSDDKTARFLAERLPCIVVSIDYLLGPRYKFPTMLNDFEAGFNWTYDNAEKLGGDQSKLFAWGCSAGGTLSCGLAKRLGEKGQQEKLKGIMNLAGGTMHPENVPVRLKDQYKAVYENAADVPIVDRHVMDIFNKAIDANPYDTDYVPALASNLRDFPKTYSVACGLDPMRDDAIIMDSELKKAGVRTKIDIYPGLPHIFWVFDGLPSTKTFYDNLLKGAQFILS</sequence>
<dbReference type="InterPro" id="IPR013094">
    <property type="entry name" value="AB_hydrolase_3"/>
</dbReference>
<dbReference type="InterPro" id="IPR050300">
    <property type="entry name" value="GDXG_lipolytic_enzyme"/>
</dbReference>
<keyword evidence="1 3" id="KW-0378">Hydrolase</keyword>
<evidence type="ECO:0000259" key="2">
    <source>
        <dbReference type="Pfam" id="PF07859"/>
    </source>
</evidence>
<dbReference type="STRING" id="1745343.A0A2J6PEK6"/>
<dbReference type="Gene3D" id="3.40.50.1820">
    <property type="entry name" value="alpha/beta hydrolase"/>
    <property type="match status" value="1"/>
</dbReference>
<dbReference type="Proteomes" id="UP000235672">
    <property type="component" value="Unassembled WGS sequence"/>
</dbReference>
<dbReference type="InterPro" id="IPR029058">
    <property type="entry name" value="AB_hydrolase_fold"/>
</dbReference>
<dbReference type="SUPFAM" id="SSF53474">
    <property type="entry name" value="alpha/beta-Hydrolases"/>
    <property type="match status" value="1"/>
</dbReference>
<reference evidence="3 4" key="1">
    <citation type="submission" date="2016-05" db="EMBL/GenBank/DDBJ databases">
        <title>A degradative enzymes factory behind the ericoid mycorrhizal symbiosis.</title>
        <authorList>
            <consortium name="DOE Joint Genome Institute"/>
            <person name="Martino E."/>
            <person name="Morin E."/>
            <person name="Grelet G."/>
            <person name="Kuo A."/>
            <person name="Kohler A."/>
            <person name="Daghino S."/>
            <person name="Barry K."/>
            <person name="Choi C."/>
            <person name="Cichocki N."/>
            <person name="Clum A."/>
            <person name="Copeland A."/>
            <person name="Hainaut M."/>
            <person name="Haridas S."/>
            <person name="Labutti K."/>
            <person name="Lindquist E."/>
            <person name="Lipzen A."/>
            <person name="Khouja H.-R."/>
            <person name="Murat C."/>
            <person name="Ohm R."/>
            <person name="Olson A."/>
            <person name="Spatafora J."/>
            <person name="Veneault-Fourrey C."/>
            <person name="Henrissat B."/>
            <person name="Grigoriev I."/>
            <person name="Martin F."/>
            <person name="Perotto S."/>
        </authorList>
    </citation>
    <scope>NUCLEOTIDE SEQUENCE [LARGE SCALE GENOMIC DNA]</scope>
    <source>
        <strain evidence="3 4">UAMH 7357</strain>
    </source>
</reference>
<evidence type="ECO:0000313" key="4">
    <source>
        <dbReference type="Proteomes" id="UP000235672"/>
    </source>
</evidence>
<feature type="domain" description="Alpha/beta hydrolase fold-3" evidence="2">
    <location>
        <begin position="83"/>
        <end position="295"/>
    </location>
</feature>
<keyword evidence="4" id="KW-1185">Reference proteome</keyword>
<evidence type="ECO:0000256" key="1">
    <source>
        <dbReference type="ARBA" id="ARBA00022801"/>
    </source>
</evidence>
<protein>
    <submittedName>
        <fullName evidence="3">Alpha/beta-hydrolase</fullName>
    </submittedName>
</protein>
<dbReference type="PANTHER" id="PTHR48081">
    <property type="entry name" value="AB HYDROLASE SUPERFAMILY PROTEIN C4A8.06C"/>
    <property type="match status" value="1"/>
</dbReference>
<dbReference type="OrthoDB" id="408631at2759"/>
<evidence type="ECO:0000313" key="3">
    <source>
        <dbReference type="EMBL" id="PMD12491.1"/>
    </source>
</evidence>
<dbReference type="AlphaFoldDB" id="A0A2J6PEK6"/>
<dbReference type="Pfam" id="PF07859">
    <property type="entry name" value="Abhydrolase_3"/>
    <property type="match status" value="1"/>
</dbReference>
<gene>
    <name evidence="3" type="ORF">NA56DRAFT_713125</name>
</gene>
<organism evidence="3 4">
    <name type="scientific">Hyaloscypha hepaticicola</name>
    <dbReference type="NCBI Taxonomy" id="2082293"/>
    <lineage>
        <taxon>Eukaryota</taxon>
        <taxon>Fungi</taxon>
        <taxon>Dikarya</taxon>
        <taxon>Ascomycota</taxon>
        <taxon>Pezizomycotina</taxon>
        <taxon>Leotiomycetes</taxon>
        <taxon>Helotiales</taxon>
        <taxon>Hyaloscyphaceae</taxon>
        <taxon>Hyaloscypha</taxon>
    </lineage>
</organism>
<accession>A0A2J6PEK6</accession>
<name>A0A2J6PEK6_9HELO</name>
<dbReference type="PANTHER" id="PTHR48081:SF8">
    <property type="entry name" value="ALPHA_BETA HYDROLASE FOLD-3 DOMAIN-CONTAINING PROTEIN-RELATED"/>
    <property type="match status" value="1"/>
</dbReference>